<comment type="caution">
    <text evidence="1">The sequence shown here is derived from an EMBL/GenBank/DDBJ whole genome shotgun (WGS) entry which is preliminary data.</text>
</comment>
<proteinExistence type="predicted"/>
<gene>
    <name evidence="1" type="ORF">H5410_063143</name>
</gene>
<dbReference type="EMBL" id="JACXVP010000012">
    <property type="protein sequence ID" value="KAG5573377.1"/>
    <property type="molecule type" value="Genomic_DNA"/>
</dbReference>
<keyword evidence="2" id="KW-1185">Reference proteome</keyword>
<name>A0A9J5WCH4_SOLCO</name>
<evidence type="ECO:0000313" key="1">
    <source>
        <dbReference type="EMBL" id="KAG5573377.1"/>
    </source>
</evidence>
<dbReference type="AlphaFoldDB" id="A0A9J5WCH4"/>
<accession>A0A9J5WCH4</accession>
<reference evidence="1 2" key="1">
    <citation type="submission" date="2020-09" db="EMBL/GenBank/DDBJ databases">
        <title>De no assembly of potato wild relative species, Solanum commersonii.</title>
        <authorList>
            <person name="Cho K."/>
        </authorList>
    </citation>
    <scope>NUCLEOTIDE SEQUENCE [LARGE SCALE GENOMIC DNA]</scope>
    <source>
        <strain evidence="1">LZ3.2</strain>
        <tissue evidence="1">Leaf</tissue>
    </source>
</reference>
<organism evidence="1 2">
    <name type="scientific">Solanum commersonii</name>
    <name type="common">Commerson's wild potato</name>
    <name type="synonym">Commerson's nightshade</name>
    <dbReference type="NCBI Taxonomy" id="4109"/>
    <lineage>
        <taxon>Eukaryota</taxon>
        <taxon>Viridiplantae</taxon>
        <taxon>Streptophyta</taxon>
        <taxon>Embryophyta</taxon>
        <taxon>Tracheophyta</taxon>
        <taxon>Spermatophyta</taxon>
        <taxon>Magnoliopsida</taxon>
        <taxon>eudicotyledons</taxon>
        <taxon>Gunneridae</taxon>
        <taxon>Pentapetalae</taxon>
        <taxon>asterids</taxon>
        <taxon>lamiids</taxon>
        <taxon>Solanales</taxon>
        <taxon>Solanaceae</taxon>
        <taxon>Solanoideae</taxon>
        <taxon>Solaneae</taxon>
        <taxon>Solanum</taxon>
    </lineage>
</organism>
<protein>
    <submittedName>
        <fullName evidence="1">Uncharacterized protein</fullName>
    </submittedName>
</protein>
<evidence type="ECO:0000313" key="2">
    <source>
        <dbReference type="Proteomes" id="UP000824120"/>
    </source>
</evidence>
<dbReference type="Proteomes" id="UP000824120">
    <property type="component" value="Chromosome 12"/>
</dbReference>
<sequence length="126" mass="13518">MYSISSATSFIEGLLCLLSSKQLTARKPSAFIVSNSTLLAPTFNAGSTASIILSSSTNLCTVKITKGTLSTGGHMTQFHLGHTHKPAMAVQAQHNNLECAQDFIPPELRISSRSRVSRSRASLIRL</sequence>
<dbReference type="OrthoDB" id="10669781at2759"/>